<dbReference type="Proteomes" id="UP000199771">
    <property type="component" value="Unassembled WGS sequence"/>
</dbReference>
<dbReference type="SMART" id="SM00912">
    <property type="entry name" value="Haemagg_act"/>
    <property type="match status" value="1"/>
</dbReference>
<organism evidence="7 8">
    <name type="scientific">Fontimonas thermophila</name>
    <dbReference type="NCBI Taxonomy" id="1076937"/>
    <lineage>
        <taxon>Bacteria</taxon>
        <taxon>Pseudomonadati</taxon>
        <taxon>Pseudomonadota</taxon>
        <taxon>Gammaproteobacteria</taxon>
        <taxon>Nevskiales</taxon>
        <taxon>Nevskiaceae</taxon>
        <taxon>Fontimonas</taxon>
    </lineage>
</organism>
<evidence type="ECO:0000259" key="6">
    <source>
        <dbReference type="SMART" id="SM00912"/>
    </source>
</evidence>
<sequence length="1833" mass="184229">MTEHALTCIARILRQRTPLLAWGGLLAPLGTLAAPTGADVIHGQVGIASPGAGGLVIEQTSDTAIINWETFSIGSGEYVLFNQPSASAAVLNRVIGGLPSEILGDLTANGRVFLINPQGILFGAGSRIDVGALVATTHALSDQDFIDGRYLFAGSSSAGVVNAGTIHASDGGFVVLAADHVYNRGTITAQSGDVVLAAAGQLSLQLDPEGLVSVAVDAAALSAAAGVDNAGAIVADGGSVLLHARVAQDLLHHAVNNSGRISAQAIEQRGGEIYLVAAGGDIAHSGILDASGGDGRIVLAGDRDITLTSGALVEASGDRGSVLAIAGGSLDHQAGAHVDVGGQGGTVELSGRGRVRIAGSVDLGRNGHLLIDPATMTIGDGVDADLQTSTLEALLQNNDRGSTVHIVATDTITIQDLGGDNTLNGVNPTDDTKGAGLRLETGTCDQFGGFGECIGSVTRSSAGSIAIQGADDTLDIAGDISIFGGSSSGTVNVNARLISGGDVSIEAADAIDVTNTIDAGGNVAMYANGNIHVGGDIHARGRVDLMTTAGGIDVQNVTVTGRTGIDDLHDAEINIARTGASTSAAVSTGTLSATASLGLASIDLFNANGGIQVGGDIVASGGGFSASRSAESSAAGVFMNAFSGAIDVDGDVTITGEAIDSTIDDSGSIVTTSRGDATLSAYGSSVNFDGSVTVHGIGSAYVSAGTGIDTGSDINFGGALTITAETATETVDTGASRIERHFGDASAYFYTGNGTITTHGIDISGPNAFFDAHADRVVLAGSAGQALRLMARPGDNTFTILDSGNVTVVDSSYGVAAATITGTGGSATNPSIIAGGDITLSGPSAALFMSANQSVAIDGDLAITGQGYRIEGDWTALGFGHAPGDDQSFTGGDEVTLTTGHSEWGGARLTIAGFDNWMAGDVSISGNLSVSGQGGVYADISATGLSVGGDATVHATTGFVSGTLVQEECVDSQCYEVERQIGETVVFDGGNPTVTGTARYSEALFTFNSGNAGTDFDIAGTLEASGDAASIDIIHMGSVHLGSVRALGALGAQAPHVADVANYGPPVDNPSVTPMGPFTTEAIGAVSSVTIGFADGGTPSSVTIDGDVQVQGTGLVGAVIQGNTVSIGGTISLQHDAGRYTSDDPAHSVPPPDFAAALLYVGGVGTPATVTGIDAQVDGRLVTGLDVIASGAVTLQADRLTQTLPGVYSDFVHPASVNEGESGNPDLVFDPLNIQADSITLDFGTDSDLRDAALTAAGTLMVNGHGASLDLGTASWSADSLSIQNTTITALAFNATANRELRIIGGRLNTDSAMLRTLSASGAGILIDHSTLDFDTTAIESASLFELRADTIDAAALDVTSIDLALLADTHLSITGANLAYRIGSFSAGGTLTIDNSGLIGEQTTLSAPSALIRDSHILSDSGTGTLLLAGAQWTIHDNTRIEELGSVTFSGAQTIELQNTAITAGSIDATASSGLRLIQTELAGQTLRLQTPNAAGSGIVIDQSTLSFDDTITLESASTIELRTSRIENFNSLEAVAGGDLAVSGSGITGGEVLLDGASQTLDGIIEGDHVDLISVGSITAATAGLEINAGALDVSAQSIDLTHSTLHVGTGLAQKGQDPDMLELLEDVAPGLLPATSAPNAAFIAQDGVSLGTLTIDGGYLFVRAPFLGAVSIAAPGDLFYNYRPFSDSAPIQVDPNSGSFEVGGSLTLAFGGTGYAGDIEIFAPEIDIRSLEDANYIFLTTGRLRRLDGLSTNGQVVVLGGEIVVGPQQPGPGTNPDQETASAIVLTDDLGGETLAHQNPETDDKARDPEYGDGAQIDIVSGERTELACP</sequence>
<keyword evidence="8" id="KW-1185">Reference proteome</keyword>
<evidence type="ECO:0000256" key="2">
    <source>
        <dbReference type="ARBA" id="ARBA00022525"/>
    </source>
</evidence>
<dbReference type="InterPro" id="IPR011050">
    <property type="entry name" value="Pectin_lyase_fold/virulence"/>
</dbReference>
<dbReference type="GO" id="GO:0005576">
    <property type="term" value="C:extracellular region"/>
    <property type="evidence" value="ECO:0007669"/>
    <property type="project" value="UniProtKB-SubCell"/>
</dbReference>
<dbReference type="NCBIfam" id="TIGR01901">
    <property type="entry name" value="adhes_NPXG"/>
    <property type="match status" value="1"/>
</dbReference>
<evidence type="ECO:0000256" key="4">
    <source>
        <dbReference type="SAM" id="MobiDB-lite"/>
    </source>
</evidence>
<name>A0A1I2I7X8_9GAMM</name>
<reference evidence="7 8" key="1">
    <citation type="submission" date="2016-10" db="EMBL/GenBank/DDBJ databases">
        <authorList>
            <person name="de Groot N.N."/>
        </authorList>
    </citation>
    <scope>NUCLEOTIDE SEQUENCE [LARGE SCALE GENOMIC DNA]</scope>
    <source>
        <strain evidence="7 8">DSM 23609</strain>
    </source>
</reference>
<evidence type="ECO:0000313" key="7">
    <source>
        <dbReference type="EMBL" id="SFF37738.1"/>
    </source>
</evidence>
<keyword evidence="2" id="KW-0964">Secreted</keyword>
<evidence type="ECO:0000313" key="8">
    <source>
        <dbReference type="Proteomes" id="UP000199771"/>
    </source>
</evidence>
<dbReference type="STRING" id="1076937.SAMN04488120_10362"/>
<dbReference type="RefSeq" id="WP_159431066.1">
    <property type="nucleotide sequence ID" value="NZ_FOOC01000003.1"/>
</dbReference>
<dbReference type="OrthoDB" id="218680at2"/>
<proteinExistence type="predicted"/>
<feature type="domain" description="Filamentous haemagglutinin FhaB/tRNA nuclease CdiA-like TPS" evidence="6">
    <location>
        <begin position="31"/>
        <end position="144"/>
    </location>
</feature>
<evidence type="ECO:0000256" key="1">
    <source>
        <dbReference type="ARBA" id="ARBA00004613"/>
    </source>
</evidence>
<dbReference type="PANTHER" id="PTHR12338:SF8">
    <property type="entry name" value="HEME_HEMOPEXIN-BINDING PROTEIN"/>
    <property type="match status" value="1"/>
</dbReference>
<feature type="compositionally biased region" description="Basic and acidic residues" evidence="4">
    <location>
        <begin position="1824"/>
        <end position="1833"/>
    </location>
</feature>
<evidence type="ECO:0000256" key="3">
    <source>
        <dbReference type="ARBA" id="ARBA00022729"/>
    </source>
</evidence>
<feature type="region of interest" description="Disordered" evidence="4">
    <location>
        <begin position="1792"/>
        <end position="1833"/>
    </location>
</feature>
<dbReference type="InterPro" id="IPR050909">
    <property type="entry name" value="Bact_Autotransporter_VF"/>
</dbReference>
<dbReference type="Gene3D" id="2.160.20.10">
    <property type="entry name" value="Single-stranded right-handed beta-helix, Pectin lyase-like"/>
    <property type="match status" value="1"/>
</dbReference>
<protein>
    <submittedName>
        <fullName evidence="7">Filamentous hemagglutinin family N-terminal domain-containing protein</fullName>
    </submittedName>
</protein>
<dbReference type="SUPFAM" id="SSF51126">
    <property type="entry name" value="Pectin lyase-like"/>
    <property type="match status" value="1"/>
</dbReference>
<dbReference type="Pfam" id="PF05860">
    <property type="entry name" value="TPS"/>
    <property type="match status" value="1"/>
</dbReference>
<evidence type="ECO:0000256" key="5">
    <source>
        <dbReference type="SAM" id="SignalP"/>
    </source>
</evidence>
<dbReference type="EMBL" id="FOOC01000003">
    <property type="protein sequence ID" value="SFF37738.1"/>
    <property type="molecule type" value="Genomic_DNA"/>
</dbReference>
<gene>
    <name evidence="7" type="ORF">SAMN04488120_10362</name>
</gene>
<dbReference type="PANTHER" id="PTHR12338">
    <property type="entry name" value="AUTOTRANSPORTER"/>
    <property type="match status" value="1"/>
</dbReference>
<feature type="compositionally biased region" description="Basic and acidic residues" evidence="4">
    <location>
        <begin position="1803"/>
        <end position="1813"/>
    </location>
</feature>
<dbReference type="InterPro" id="IPR012334">
    <property type="entry name" value="Pectin_lyas_fold"/>
</dbReference>
<feature type="chain" id="PRO_5011435580" evidence="5">
    <location>
        <begin position="34"/>
        <end position="1833"/>
    </location>
</feature>
<feature type="signal peptide" evidence="5">
    <location>
        <begin position="1"/>
        <end position="33"/>
    </location>
</feature>
<keyword evidence="3 5" id="KW-0732">Signal</keyword>
<accession>A0A1I2I7X8</accession>
<dbReference type="InterPro" id="IPR008638">
    <property type="entry name" value="FhaB/CdiA-like_TPS"/>
</dbReference>
<comment type="subcellular location">
    <subcellularLocation>
        <location evidence="1">Secreted</location>
    </subcellularLocation>
</comment>